<dbReference type="GO" id="GO:0004518">
    <property type="term" value="F:nuclease activity"/>
    <property type="evidence" value="ECO:0007669"/>
    <property type="project" value="UniProtKB-KW"/>
</dbReference>
<dbReference type="PANTHER" id="PTHR22930:SF199">
    <property type="entry name" value="PROTEIN ALP1-LIKE"/>
    <property type="match status" value="1"/>
</dbReference>
<comment type="cofactor">
    <cofactor evidence="1">
        <name>a divalent metal cation</name>
        <dbReference type="ChEBI" id="CHEBI:60240"/>
    </cofactor>
</comment>
<comment type="similarity">
    <text evidence="3">Belongs to the HARBI1 family.</text>
</comment>
<proteinExistence type="inferred from homology"/>
<evidence type="ECO:0000256" key="5">
    <source>
        <dbReference type="ARBA" id="ARBA00022723"/>
    </source>
</evidence>
<evidence type="ECO:0000256" key="6">
    <source>
        <dbReference type="ARBA" id="ARBA00022801"/>
    </source>
</evidence>
<evidence type="ECO:0000256" key="8">
    <source>
        <dbReference type="SAM" id="MobiDB-lite"/>
    </source>
</evidence>
<evidence type="ECO:0000313" key="11">
    <source>
        <dbReference type="Proteomes" id="UP001152484"/>
    </source>
</evidence>
<keyword evidence="11" id="KW-1185">Reference proteome</keyword>
<keyword evidence="4" id="KW-0540">Nuclease</keyword>
<evidence type="ECO:0000256" key="7">
    <source>
        <dbReference type="ARBA" id="ARBA00023242"/>
    </source>
</evidence>
<dbReference type="PANTHER" id="PTHR22930">
    <property type="match status" value="1"/>
</dbReference>
<dbReference type="OrthoDB" id="2668416at2759"/>
<evidence type="ECO:0000256" key="1">
    <source>
        <dbReference type="ARBA" id="ARBA00001968"/>
    </source>
</evidence>
<dbReference type="Pfam" id="PF13359">
    <property type="entry name" value="DDE_Tnp_4"/>
    <property type="match status" value="1"/>
</dbReference>
<dbReference type="InterPro" id="IPR027806">
    <property type="entry name" value="HARBI1_dom"/>
</dbReference>
<feature type="compositionally biased region" description="Low complexity" evidence="8">
    <location>
        <begin position="104"/>
        <end position="113"/>
    </location>
</feature>
<dbReference type="AlphaFoldDB" id="A0A9P0Z2Z8"/>
<accession>A0A9P0Z2Z8</accession>
<keyword evidence="6" id="KW-0378">Hydrolase</keyword>
<feature type="region of interest" description="Disordered" evidence="8">
    <location>
        <begin position="80"/>
        <end position="128"/>
    </location>
</feature>
<dbReference type="InterPro" id="IPR045249">
    <property type="entry name" value="HARBI1-like"/>
</dbReference>
<name>A0A9P0Z2Z8_CUSEU</name>
<dbReference type="EMBL" id="CAMAPE010000017">
    <property type="protein sequence ID" value="CAH9084032.1"/>
    <property type="molecule type" value="Genomic_DNA"/>
</dbReference>
<dbReference type="GO" id="GO:0005634">
    <property type="term" value="C:nucleus"/>
    <property type="evidence" value="ECO:0007669"/>
    <property type="project" value="UniProtKB-SubCell"/>
</dbReference>
<organism evidence="10 11">
    <name type="scientific">Cuscuta europaea</name>
    <name type="common">European dodder</name>
    <dbReference type="NCBI Taxonomy" id="41803"/>
    <lineage>
        <taxon>Eukaryota</taxon>
        <taxon>Viridiplantae</taxon>
        <taxon>Streptophyta</taxon>
        <taxon>Embryophyta</taxon>
        <taxon>Tracheophyta</taxon>
        <taxon>Spermatophyta</taxon>
        <taxon>Magnoliopsida</taxon>
        <taxon>eudicotyledons</taxon>
        <taxon>Gunneridae</taxon>
        <taxon>Pentapetalae</taxon>
        <taxon>asterids</taxon>
        <taxon>lamiids</taxon>
        <taxon>Solanales</taxon>
        <taxon>Convolvulaceae</taxon>
        <taxon>Cuscuteae</taxon>
        <taxon>Cuscuta</taxon>
        <taxon>Cuscuta subgen. Cuscuta</taxon>
    </lineage>
</organism>
<keyword evidence="7" id="KW-0539">Nucleus</keyword>
<sequence length="473" mass="53282">MEISAFPLSVSDDFFSFNPLSFFQDFDFPDSFPDPVSKKVKTHDPNHLIEEMSDCLLFSDQEMTKTERIPAYPYDDFVVPSDSSSSRQGLIAETVTGNGKRGRSGSAEAASTSGEGGGGGTPPQSQRRLWVKQRSSAWWERCNSPDFPEEEFKSAFRMSRATFDFICDELEPAVTKKDTTLRLAIPVRHRVAVCIWRLATGEPLREVSKRFGLGISTCHKLVLEVSAAIRTVLMPKFLQWPEEQSMDNIKRRFEYLTGIPNVAGALYTTHIPIVSPKLSAADYFNKRHTERNHKTSYTVTVQGVVDSTGIFTDVCIGWPGSMTDDKILQKSAIFDRAKKGLLKDLWVAGNSGHPLTDWTLVPFTHQNLTWAQHGFNEKISGAQAVAKEAFMRLKARWSCLQRRTEVKLQDLPVILGACCVLHNICEMRGEDELRPELRFDLYDDEVVPEIPILSANAMHARDQIAHKLLHQIV</sequence>
<feature type="domain" description="DDE Tnp4" evidence="9">
    <location>
        <begin position="267"/>
        <end position="423"/>
    </location>
</feature>
<keyword evidence="5" id="KW-0479">Metal-binding</keyword>
<evidence type="ECO:0000256" key="3">
    <source>
        <dbReference type="ARBA" id="ARBA00006958"/>
    </source>
</evidence>
<evidence type="ECO:0000256" key="4">
    <source>
        <dbReference type="ARBA" id="ARBA00022722"/>
    </source>
</evidence>
<evidence type="ECO:0000256" key="2">
    <source>
        <dbReference type="ARBA" id="ARBA00004123"/>
    </source>
</evidence>
<protein>
    <recommendedName>
        <fullName evidence="9">DDE Tnp4 domain-containing protein</fullName>
    </recommendedName>
</protein>
<dbReference type="GO" id="GO:0046872">
    <property type="term" value="F:metal ion binding"/>
    <property type="evidence" value="ECO:0007669"/>
    <property type="project" value="UniProtKB-KW"/>
</dbReference>
<gene>
    <name evidence="10" type="ORF">CEURO_LOCUS8842</name>
</gene>
<comment type="subcellular location">
    <subcellularLocation>
        <location evidence="2">Nucleus</location>
    </subcellularLocation>
</comment>
<evidence type="ECO:0000313" key="10">
    <source>
        <dbReference type="EMBL" id="CAH9084032.1"/>
    </source>
</evidence>
<evidence type="ECO:0000259" key="9">
    <source>
        <dbReference type="Pfam" id="PF13359"/>
    </source>
</evidence>
<dbReference type="GO" id="GO:0016787">
    <property type="term" value="F:hydrolase activity"/>
    <property type="evidence" value="ECO:0007669"/>
    <property type="project" value="UniProtKB-KW"/>
</dbReference>
<dbReference type="Proteomes" id="UP001152484">
    <property type="component" value="Unassembled WGS sequence"/>
</dbReference>
<comment type="caution">
    <text evidence="10">The sequence shown here is derived from an EMBL/GenBank/DDBJ whole genome shotgun (WGS) entry which is preliminary data.</text>
</comment>
<reference evidence="10" key="1">
    <citation type="submission" date="2022-07" db="EMBL/GenBank/DDBJ databases">
        <authorList>
            <person name="Macas J."/>
            <person name="Novak P."/>
            <person name="Neumann P."/>
        </authorList>
    </citation>
    <scope>NUCLEOTIDE SEQUENCE</scope>
</reference>